<dbReference type="Proteomes" id="UP001176941">
    <property type="component" value="Chromosome X"/>
</dbReference>
<dbReference type="EMBL" id="OX460343">
    <property type="protein sequence ID" value="CAI9181016.1"/>
    <property type="molecule type" value="Genomic_DNA"/>
</dbReference>
<organism evidence="1 2">
    <name type="scientific">Rangifer tarandus platyrhynchus</name>
    <name type="common">Svalbard reindeer</name>
    <dbReference type="NCBI Taxonomy" id="3082113"/>
    <lineage>
        <taxon>Eukaryota</taxon>
        <taxon>Metazoa</taxon>
        <taxon>Chordata</taxon>
        <taxon>Craniata</taxon>
        <taxon>Vertebrata</taxon>
        <taxon>Euteleostomi</taxon>
        <taxon>Mammalia</taxon>
        <taxon>Eutheria</taxon>
        <taxon>Laurasiatheria</taxon>
        <taxon>Artiodactyla</taxon>
        <taxon>Ruminantia</taxon>
        <taxon>Pecora</taxon>
        <taxon>Cervidae</taxon>
        <taxon>Odocoileinae</taxon>
        <taxon>Rangifer</taxon>
    </lineage>
</organism>
<evidence type="ECO:0008006" key="3">
    <source>
        <dbReference type="Google" id="ProtNLM"/>
    </source>
</evidence>
<reference evidence="1" key="1">
    <citation type="submission" date="2023-04" db="EMBL/GenBank/DDBJ databases">
        <authorList>
            <consortium name="ELIXIR-Norway"/>
        </authorList>
    </citation>
    <scope>NUCLEOTIDE SEQUENCE [LARGE SCALE GENOMIC DNA]</scope>
</reference>
<sequence length="101" mass="11274">MKNTLSIPRFLLLVVLFLSITLFRTLSSFAFHLSVSVKLLQSCLTLCDAMDCSPPGSSVQGILQARILEWVAMPSSEDLPDSGIEPTSFYIFCIGRQFLYH</sequence>
<proteinExistence type="predicted"/>
<evidence type="ECO:0000313" key="1">
    <source>
        <dbReference type="EMBL" id="CAI9181016.1"/>
    </source>
</evidence>
<accession>A0ABN9A7S5</accession>
<evidence type="ECO:0000313" key="2">
    <source>
        <dbReference type="Proteomes" id="UP001176941"/>
    </source>
</evidence>
<protein>
    <recommendedName>
        <fullName evidence="3">Secreted protein</fullName>
    </recommendedName>
</protein>
<name>A0ABN9A7S5_RANTA</name>
<keyword evidence="2" id="KW-1185">Reference proteome</keyword>
<gene>
    <name evidence="1" type="ORF">MRATA1EN1_LOCUS29978</name>
</gene>